<sequence>MSFLAHIPNARSAPKLSPNSLRAHLSQSHPTPLHIPGLVSHWKASSWKLPLIELREAIGEDKEVEVEFGPRGRGYLDKDYKRVSIGFGLFLDAFILDKIPNTSPNLTIAYLAQSDIDNPELLKAMPELEHFSCGPRGQNFRRALWIGPDGTFTPFHKDPYIGLYIHLIGRKRFFLLPPDARQYLDISPNPPYTNTSQIPLPVTRLLSDTPSEDVPPDILDRYRRLLLEAIKMNSACQVGLNAGESVLIPEGWWHSAEGVGGPGLGVNAWFR</sequence>
<dbReference type="Gene3D" id="2.60.120.650">
    <property type="entry name" value="Cupin"/>
    <property type="match status" value="1"/>
</dbReference>
<dbReference type="InParanoid" id="A0A4Q1BHI6"/>
<dbReference type="AlphaFoldDB" id="A0A4Q1BHI6"/>
<dbReference type="Pfam" id="PF13621">
    <property type="entry name" value="Cupin_8"/>
    <property type="match status" value="1"/>
</dbReference>
<proteinExistence type="predicted"/>
<dbReference type="PANTHER" id="PTHR12461">
    <property type="entry name" value="HYPOXIA-INDUCIBLE FACTOR 1 ALPHA INHIBITOR-RELATED"/>
    <property type="match status" value="1"/>
</dbReference>
<gene>
    <name evidence="2" type="ORF">M231_05663</name>
</gene>
<evidence type="ECO:0000313" key="3">
    <source>
        <dbReference type="Proteomes" id="UP000289152"/>
    </source>
</evidence>
<feature type="domain" description="JmjC" evidence="1">
    <location>
        <begin position="114"/>
        <end position="271"/>
    </location>
</feature>
<dbReference type="PROSITE" id="PS51184">
    <property type="entry name" value="JMJC"/>
    <property type="match status" value="1"/>
</dbReference>
<protein>
    <recommendedName>
        <fullName evidence="1">JmjC domain-containing protein</fullName>
    </recommendedName>
</protein>
<comment type="caution">
    <text evidence="2">The sequence shown here is derived from an EMBL/GenBank/DDBJ whole genome shotgun (WGS) entry which is preliminary data.</text>
</comment>
<accession>A0A4Q1BHI6</accession>
<keyword evidence="3" id="KW-1185">Reference proteome</keyword>
<dbReference type="InterPro" id="IPR003347">
    <property type="entry name" value="JmjC_dom"/>
</dbReference>
<dbReference type="EMBL" id="SDIL01000078">
    <property type="protein sequence ID" value="RXK37075.1"/>
    <property type="molecule type" value="Genomic_DNA"/>
</dbReference>
<dbReference type="Proteomes" id="UP000289152">
    <property type="component" value="Unassembled WGS sequence"/>
</dbReference>
<dbReference type="PANTHER" id="PTHR12461:SF105">
    <property type="entry name" value="HYPOXIA-INDUCIBLE FACTOR 1-ALPHA INHIBITOR"/>
    <property type="match status" value="1"/>
</dbReference>
<evidence type="ECO:0000259" key="1">
    <source>
        <dbReference type="PROSITE" id="PS51184"/>
    </source>
</evidence>
<organism evidence="2 3">
    <name type="scientific">Tremella mesenterica</name>
    <name type="common">Jelly fungus</name>
    <dbReference type="NCBI Taxonomy" id="5217"/>
    <lineage>
        <taxon>Eukaryota</taxon>
        <taxon>Fungi</taxon>
        <taxon>Dikarya</taxon>
        <taxon>Basidiomycota</taxon>
        <taxon>Agaricomycotina</taxon>
        <taxon>Tremellomycetes</taxon>
        <taxon>Tremellales</taxon>
        <taxon>Tremellaceae</taxon>
        <taxon>Tremella</taxon>
    </lineage>
</organism>
<evidence type="ECO:0000313" key="2">
    <source>
        <dbReference type="EMBL" id="RXK37075.1"/>
    </source>
</evidence>
<dbReference type="STRING" id="5217.A0A4Q1BHI6"/>
<dbReference type="VEuPathDB" id="FungiDB:TREMEDRAFT_29073"/>
<name>A0A4Q1BHI6_TREME</name>
<dbReference type="InterPro" id="IPR041667">
    <property type="entry name" value="Cupin_8"/>
</dbReference>
<reference evidence="2 3" key="1">
    <citation type="submission" date="2016-06" db="EMBL/GenBank/DDBJ databases">
        <title>Evolution of pathogenesis and genome organization in the Tremellales.</title>
        <authorList>
            <person name="Cuomo C."/>
            <person name="Litvintseva A."/>
            <person name="Heitman J."/>
            <person name="Chen Y."/>
            <person name="Sun S."/>
            <person name="Springer D."/>
            <person name="Dromer F."/>
            <person name="Young S."/>
            <person name="Zeng Q."/>
            <person name="Chapman S."/>
            <person name="Gujja S."/>
            <person name="Saif S."/>
            <person name="Birren B."/>
        </authorList>
    </citation>
    <scope>NUCLEOTIDE SEQUENCE [LARGE SCALE GENOMIC DNA]</scope>
    <source>
        <strain evidence="2 3">ATCC 28783</strain>
    </source>
</reference>
<dbReference type="SUPFAM" id="SSF51197">
    <property type="entry name" value="Clavaminate synthase-like"/>
    <property type="match status" value="1"/>
</dbReference>
<dbReference type="OrthoDB" id="47172at2759"/>